<protein>
    <submittedName>
        <fullName evidence="2">Uncharacterized protein</fullName>
    </submittedName>
</protein>
<sequence length="233" mass="25205">MPDKTITAEFEKLLTEHSFDAVLEPLRKLDDREISTKIERIRGHTSLPAFVANIKQRGQEYANYVFGVTSEPLEEIAAFHLWCQAERTCRPATPEKSQSPTTNADAPLSAIRAVLTRATTVDLAPPPPPPPSAAVVHDAVVSPEPNAVQEPENMVEAMVKDTSSHLSALETARTGLESKIAEGKDEDEIRVATQSLVKVVKDYKTAAGHVKKASAKPKPKASKAKQPDPVGSA</sequence>
<keyword evidence="3" id="KW-1185">Reference proteome</keyword>
<feature type="region of interest" description="Disordered" evidence="1">
    <location>
        <begin position="207"/>
        <end position="233"/>
    </location>
</feature>
<feature type="compositionally biased region" description="Basic residues" evidence="1">
    <location>
        <begin position="209"/>
        <end position="223"/>
    </location>
</feature>
<gene>
    <name evidence="2" type="ORF">CCMP2556_LOCUS29208</name>
</gene>
<dbReference type="Proteomes" id="UP001642484">
    <property type="component" value="Unassembled WGS sequence"/>
</dbReference>
<accession>A0ABP0NAI1</accession>
<evidence type="ECO:0000256" key="1">
    <source>
        <dbReference type="SAM" id="MobiDB-lite"/>
    </source>
</evidence>
<proteinExistence type="predicted"/>
<evidence type="ECO:0000313" key="3">
    <source>
        <dbReference type="Proteomes" id="UP001642484"/>
    </source>
</evidence>
<comment type="caution">
    <text evidence="2">The sequence shown here is derived from an EMBL/GenBank/DDBJ whole genome shotgun (WGS) entry which is preliminary data.</text>
</comment>
<reference evidence="2 3" key="1">
    <citation type="submission" date="2024-02" db="EMBL/GenBank/DDBJ databases">
        <authorList>
            <person name="Chen Y."/>
            <person name="Shah S."/>
            <person name="Dougan E. K."/>
            <person name="Thang M."/>
            <person name="Chan C."/>
        </authorList>
    </citation>
    <scope>NUCLEOTIDE SEQUENCE [LARGE SCALE GENOMIC DNA]</scope>
</reference>
<name>A0ABP0NAI1_9DINO</name>
<evidence type="ECO:0000313" key="2">
    <source>
        <dbReference type="EMBL" id="CAK9059285.1"/>
    </source>
</evidence>
<dbReference type="EMBL" id="CAXAMN010021407">
    <property type="protein sequence ID" value="CAK9059285.1"/>
    <property type="molecule type" value="Genomic_DNA"/>
</dbReference>
<organism evidence="2 3">
    <name type="scientific">Durusdinium trenchii</name>
    <dbReference type="NCBI Taxonomy" id="1381693"/>
    <lineage>
        <taxon>Eukaryota</taxon>
        <taxon>Sar</taxon>
        <taxon>Alveolata</taxon>
        <taxon>Dinophyceae</taxon>
        <taxon>Suessiales</taxon>
        <taxon>Symbiodiniaceae</taxon>
        <taxon>Durusdinium</taxon>
    </lineage>
</organism>